<gene>
    <name evidence="1" type="ORF">HGRIS_000003</name>
</gene>
<name>A0ABR3JQJ5_9AGAR</name>
<accession>A0ABR3JQJ5</accession>
<comment type="caution">
    <text evidence="1">The sequence shown here is derived from an EMBL/GenBank/DDBJ whole genome shotgun (WGS) entry which is preliminary data.</text>
</comment>
<keyword evidence="2" id="KW-1185">Reference proteome</keyword>
<dbReference type="Proteomes" id="UP001556367">
    <property type="component" value="Unassembled WGS sequence"/>
</dbReference>
<sequence>MYKRDPLLTLPPLLIRPPEFTPTTKLTLERLELLNINSDNFLWPKEEKLFQHIMKLNEHSLAFEEQDRGTLKESYFTPYIMPTIPHVPWEYKNIPYPTWHHG</sequence>
<dbReference type="EMBL" id="JASNQZ010000004">
    <property type="protein sequence ID" value="KAL0957816.1"/>
    <property type="molecule type" value="Genomic_DNA"/>
</dbReference>
<reference evidence="2" key="1">
    <citation type="submission" date="2024-06" db="EMBL/GenBank/DDBJ databases">
        <title>Multi-omics analyses provide insights into the biosynthesis of the anticancer antibiotic pleurotin in Hohenbuehelia grisea.</title>
        <authorList>
            <person name="Weaver J.A."/>
            <person name="Alberti F."/>
        </authorList>
    </citation>
    <scope>NUCLEOTIDE SEQUENCE [LARGE SCALE GENOMIC DNA]</scope>
    <source>
        <strain evidence="2">T-177</strain>
    </source>
</reference>
<proteinExistence type="predicted"/>
<protein>
    <submittedName>
        <fullName evidence="1">Uncharacterized protein</fullName>
    </submittedName>
</protein>
<organism evidence="1 2">
    <name type="scientific">Hohenbuehelia grisea</name>
    <dbReference type="NCBI Taxonomy" id="104357"/>
    <lineage>
        <taxon>Eukaryota</taxon>
        <taxon>Fungi</taxon>
        <taxon>Dikarya</taxon>
        <taxon>Basidiomycota</taxon>
        <taxon>Agaricomycotina</taxon>
        <taxon>Agaricomycetes</taxon>
        <taxon>Agaricomycetidae</taxon>
        <taxon>Agaricales</taxon>
        <taxon>Pleurotineae</taxon>
        <taxon>Pleurotaceae</taxon>
        <taxon>Hohenbuehelia</taxon>
    </lineage>
</organism>
<evidence type="ECO:0000313" key="2">
    <source>
        <dbReference type="Proteomes" id="UP001556367"/>
    </source>
</evidence>
<evidence type="ECO:0000313" key="1">
    <source>
        <dbReference type="EMBL" id="KAL0957816.1"/>
    </source>
</evidence>